<dbReference type="SUPFAM" id="SSF81452">
    <property type="entry name" value="Cytochrome c oxidase subunit III-like"/>
    <property type="match status" value="1"/>
</dbReference>
<dbReference type="Proteomes" id="UP001164472">
    <property type="component" value="Chromosome"/>
</dbReference>
<evidence type="ECO:0000256" key="5">
    <source>
        <dbReference type="ARBA" id="ARBA00023136"/>
    </source>
</evidence>
<keyword evidence="5 7" id="KW-0472">Membrane</keyword>
<proteinExistence type="inferred from homology"/>
<dbReference type="PANTHER" id="PTHR11403:SF6">
    <property type="entry name" value="NITRIC OXIDE REDUCTASE SUBUNIT E"/>
    <property type="match status" value="1"/>
</dbReference>
<dbReference type="KEGG" id="asem:NNL22_18140"/>
<name>A0A9E8KQL9_9ALTE</name>
<evidence type="ECO:0000256" key="7">
    <source>
        <dbReference type="SAM" id="Phobius"/>
    </source>
</evidence>
<keyword evidence="4 7" id="KW-1133">Transmembrane helix</keyword>
<keyword evidence="10" id="KW-1185">Reference proteome</keyword>
<dbReference type="PANTHER" id="PTHR11403">
    <property type="entry name" value="CYTOCHROME C OXIDASE SUBUNIT III"/>
    <property type="match status" value="1"/>
</dbReference>
<dbReference type="CDD" id="cd02862">
    <property type="entry name" value="NorE_like"/>
    <property type="match status" value="1"/>
</dbReference>
<feature type="transmembrane region" description="Helical" evidence="7">
    <location>
        <begin position="119"/>
        <end position="136"/>
    </location>
</feature>
<dbReference type="InterPro" id="IPR000298">
    <property type="entry name" value="Cyt_c_oxidase-like_su3"/>
</dbReference>
<organism evidence="9 10">
    <name type="scientific">Alkalimarinus sediminis</name>
    <dbReference type="NCBI Taxonomy" id="1632866"/>
    <lineage>
        <taxon>Bacteria</taxon>
        <taxon>Pseudomonadati</taxon>
        <taxon>Pseudomonadota</taxon>
        <taxon>Gammaproteobacteria</taxon>
        <taxon>Alteromonadales</taxon>
        <taxon>Alteromonadaceae</taxon>
        <taxon>Alkalimarinus</taxon>
    </lineage>
</organism>
<evidence type="ECO:0000256" key="2">
    <source>
        <dbReference type="ARBA" id="ARBA00010581"/>
    </source>
</evidence>
<feature type="transmembrane region" description="Helical" evidence="7">
    <location>
        <begin position="45"/>
        <end position="67"/>
    </location>
</feature>
<reference evidence="9" key="1">
    <citation type="submission" date="2022-07" db="EMBL/GenBank/DDBJ databases">
        <title>Alkalimarinus sp. nov., isolated from gut of a Alitta virens.</title>
        <authorList>
            <person name="Yang A.I."/>
            <person name="Shin N.-R."/>
        </authorList>
    </citation>
    <scope>NUCLEOTIDE SEQUENCE</scope>
    <source>
        <strain evidence="9">FA028</strain>
    </source>
</reference>
<dbReference type="Gene3D" id="1.20.120.80">
    <property type="entry name" value="Cytochrome c oxidase, subunit III, four-helix bundle"/>
    <property type="match status" value="1"/>
</dbReference>
<protein>
    <submittedName>
        <fullName evidence="9">Cytochrome c oxidase subunit 3 family protein</fullName>
    </submittedName>
</protein>
<dbReference type="GO" id="GO:0019646">
    <property type="term" value="P:aerobic electron transport chain"/>
    <property type="evidence" value="ECO:0007669"/>
    <property type="project" value="InterPro"/>
</dbReference>
<accession>A0A9E8KQL9</accession>
<feature type="domain" description="Heme-copper oxidase subunit III family profile" evidence="8">
    <location>
        <begin position="45"/>
        <end position="220"/>
    </location>
</feature>
<dbReference type="RefSeq" id="WP_251810344.1">
    <property type="nucleotide sequence ID" value="NZ_CP101527.1"/>
</dbReference>
<gene>
    <name evidence="9" type="ORF">NNL22_18140</name>
</gene>
<dbReference type="GO" id="GO:0005886">
    <property type="term" value="C:plasma membrane"/>
    <property type="evidence" value="ECO:0007669"/>
    <property type="project" value="UniProtKB-SubCell"/>
</dbReference>
<keyword evidence="3 6" id="KW-0812">Transmembrane</keyword>
<comment type="subcellular location">
    <subcellularLocation>
        <location evidence="6">Cell membrane</location>
        <topology evidence="6">Multi-pass membrane protein</topology>
    </subcellularLocation>
    <subcellularLocation>
        <location evidence="1">Membrane</location>
        <topology evidence="1">Multi-pass membrane protein</topology>
    </subcellularLocation>
</comment>
<dbReference type="GO" id="GO:0004129">
    <property type="term" value="F:cytochrome-c oxidase activity"/>
    <property type="evidence" value="ECO:0007669"/>
    <property type="project" value="InterPro"/>
</dbReference>
<dbReference type="AlphaFoldDB" id="A0A9E8KQL9"/>
<feature type="transmembrane region" description="Helical" evidence="7">
    <location>
        <begin position="200"/>
        <end position="219"/>
    </location>
</feature>
<evidence type="ECO:0000259" key="8">
    <source>
        <dbReference type="PROSITE" id="PS50253"/>
    </source>
</evidence>
<evidence type="ECO:0000313" key="10">
    <source>
        <dbReference type="Proteomes" id="UP001164472"/>
    </source>
</evidence>
<comment type="similarity">
    <text evidence="2 6">Belongs to the cytochrome c oxidase subunit 3 family.</text>
</comment>
<evidence type="ECO:0000256" key="4">
    <source>
        <dbReference type="ARBA" id="ARBA00022989"/>
    </source>
</evidence>
<dbReference type="InterPro" id="IPR024791">
    <property type="entry name" value="Cyt_c/ubiquinol_Oxase_su3"/>
</dbReference>
<evidence type="ECO:0000313" key="9">
    <source>
        <dbReference type="EMBL" id="UZW74917.1"/>
    </source>
</evidence>
<evidence type="ECO:0000256" key="1">
    <source>
        <dbReference type="ARBA" id="ARBA00004141"/>
    </source>
</evidence>
<dbReference type="InterPro" id="IPR013833">
    <property type="entry name" value="Cyt_c_oxidase_su3_a-hlx"/>
</dbReference>
<evidence type="ECO:0000256" key="6">
    <source>
        <dbReference type="RuleBase" id="RU003376"/>
    </source>
</evidence>
<dbReference type="PROSITE" id="PS50253">
    <property type="entry name" value="COX3"/>
    <property type="match status" value="1"/>
</dbReference>
<sequence length="220" mass="24991">MSHTTTQPQDDVLAVTLASDLTSENEPVDRLKQAFGPKVVPGNPAIWVGIFSELTEFGIFFVIYFIARVHYPQEFLEGPLQLHTTAGTINTLVLITSSFCVVKGIFALRDSRPDAAVRWLWMTVGAGMLYLIIKYWEYQWNVDRGIEVNTNNFFAVYYYTTFNHMLHVGWGSGGIIWAISQIKSGRYTADNHAGLIAAACYWHMIDLAWIMIFPLLYVLR</sequence>
<evidence type="ECO:0000256" key="3">
    <source>
        <dbReference type="ARBA" id="ARBA00022692"/>
    </source>
</evidence>
<feature type="transmembrane region" description="Helical" evidence="7">
    <location>
        <begin position="87"/>
        <end position="107"/>
    </location>
</feature>
<dbReference type="Pfam" id="PF00510">
    <property type="entry name" value="COX3"/>
    <property type="match status" value="1"/>
</dbReference>
<dbReference type="EMBL" id="CP101527">
    <property type="protein sequence ID" value="UZW74917.1"/>
    <property type="molecule type" value="Genomic_DNA"/>
</dbReference>
<feature type="transmembrane region" description="Helical" evidence="7">
    <location>
        <begin position="156"/>
        <end position="179"/>
    </location>
</feature>
<dbReference type="InterPro" id="IPR035973">
    <property type="entry name" value="Cyt_c_oxidase_su3-like_sf"/>
</dbReference>